<feature type="non-terminal residue" evidence="1">
    <location>
        <position position="1"/>
    </location>
</feature>
<accession>A0A0J7YPF6</accession>
<dbReference type="AlphaFoldDB" id="A0A0J7YPF6"/>
<sequence>VWPLVAGIGVAGALVGGKLARQAYKDWLKKRGGTLLGPGFYEGGFEAQVISLFPYNRRC</sequence>
<organism evidence="1 2">
    <name type="scientific">Beta vulgaris subsp. vulgaris</name>
    <name type="common">Beet</name>
    <dbReference type="NCBI Taxonomy" id="3555"/>
    <lineage>
        <taxon>Eukaryota</taxon>
        <taxon>Viridiplantae</taxon>
        <taxon>Streptophyta</taxon>
        <taxon>Embryophyta</taxon>
        <taxon>Tracheophyta</taxon>
        <taxon>Spermatophyta</taxon>
        <taxon>Magnoliopsida</taxon>
        <taxon>eudicotyledons</taxon>
        <taxon>Gunneridae</taxon>
        <taxon>Pentapetalae</taxon>
        <taxon>Caryophyllales</taxon>
        <taxon>Chenopodiaceae</taxon>
        <taxon>Betoideae</taxon>
        <taxon>Beta</taxon>
    </lineage>
</organism>
<proteinExistence type="predicted"/>
<evidence type="ECO:0000313" key="2">
    <source>
        <dbReference type="Proteomes" id="UP000035740"/>
    </source>
</evidence>
<dbReference type="Gramene" id="KMS65419">
    <property type="protein sequence ID" value="KMS65419"/>
    <property type="gene ID" value="BVRB_036180"/>
</dbReference>
<protein>
    <submittedName>
        <fullName evidence="1">Uncharacterized protein</fullName>
    </submittedName>
</protein>
<dbReference type="EMBL" id="KQ108936">
    <property type="protein sequence ID" value="KMS65419.1"/>
    <property type="molecule type" value="Genomic_DNA"/>
</dbReference>
<gene>
    <name evidence="1" type="ORF">BVRB_036180</name>
</gene>
<keyword evidence="2" id="KW-1185">Reference proteome</keyword>
<reference evidence="1 2" key="1">
    <citation type="journal article" date="2014" name="Nature">
        <title>The genome of the recently domesticated crop plant sugar beet (Beta vulgaris).</title>
        <authorList>
            <person name="Dohm J.C."/>
            <person name="Minoche A.E."/>
            <person name="Holtgrawe D."/>
            <person name="Capella-Gutierrez S."/>
            <person name="Zakrzewski F."/>
            <person name="Tafer H."/>
            <person name="Rupp O."/>
            <person name="Sorensen T.R."/>
            <person name="Stracke R."/>
            <person name="Reinhardt R."/>
            <person name="Goesmann A."/>
            <person name="Kraft T."/>
            <person name="Schulz B."/>
            <person name="Stadler P.F."/>
            <person name="Schmidt T."/>
            <person name="Gabaldon T."/>
            <person name="Lehrach H."/>
            <person name="Weisshaar B."/>
            <person name="Himmelbauer H."/>
        </authorList>
    </citation>
    <scope>NUCLEOTIDE SEQUENCE [LARGE SCALE GENOMIC DNA]</scope>
    <source>
        <tissue evidence="1">Taproot</tissue>
    </source>
</reference>
<dbReference type="Proteomes" id="UP000035740">
    <property type="component" value="Unassembled WGS sequence"/>
</dbReference>
<name>A0A0J7YPF6_BETVV</name>
<evidence type="ECO:0000313" key="1">
    <source>
        <dbReference type="EMBL" id="KMS65419.1"/>
    </source>
</evidence>